<dbReference type="PANTHER" id="PTHR31860">
    <property type="entry name" value="HEAT-INDUCIBLE TRANSCRIPTION REPRESSOR (DUF639)-RELATED"/>
    <property type="match status" value="1"/>
</dbReference>
<dbReference type="EMBL" id="LRBV02000011">
    <property type="status" value="NOT_ANNOTATED_CDS"/>
    <property type="molecule type" value="Genomic_DNA"/>
</dbReference>
<reference evidence="3" key="2">
    <citation type="submission" date="2021-01" db="UniProtKB">
        <authorList>
            <consortium name="EnsemblPlants"/>
        </authorList>
    </citation>
    <scope>IDENTIFICATION</scope>
</reference>
<organism evidence="3 4">
    <name type="scientific">Quercus lobata</name>
    <name type="common">Valley oak</name>
    <dbReference type="NCBI Taxonomy" id="97700"/>
    <lineage>
        <taxon>Eukaryota</taxon>
        <taxon>Viridiplantae</taxon>
        <taxon>Streptophyta</taxon>
        <taxon>Embryophyta</taxon>
        <taxon>Tracheophyta</taxon>
        <taxon>Spermatophyta</taxon>
        <taxon>Magnoliopsida</taxon>
        <taxon>eudicotyledons</taxon>
        <taxon>Gunneridae</taxon>
        <taxon>Pentapetalae</taxon>
        <taxon>rosids</taxon>
        <taxon>fabids</taxon>
        <taxon>Fagales</taxon>
        <taxon>Fagaceae</taxon>
        <taxon>Quercus</taxon>
    </lineage>
</organism>
<dbReference type="InterPro" id="IPR006927">
    <property type="entry name" value="DUF639"/>
</dbReference>
<protein>
    <recommendedName>
        <fullName evidence="5">DUF639 domain-containing protein</fullName>
    </recommendedName>
</protein>
<dbReference type="AlphaFoldDB" id="A0A7N2MUK8"/>
<evidence type="ECO:0008006" key="5">
    <source>
        <dbReference type="Google" id="ProtNLM"/>
    </source>
</evidence>
<dbReference type="OMA" id="WYAFINE"/>
<proteinExistence type="predicted"/>
<dbReference type="Pfam" id="PF04842">
    <property type="entry name" value="DUF639"/>
    <property type="match status" value="2"/>
</dbReference>
<keyword evidence="2" id="KW-0812">Transmembrane</keyword>
<dbReference type="EnsemblPlants" id="QL11p000326:mrna">
    <property type="protein sequence ID" value="QL11p000326:mrna"/>
    <property type="gene ID" value="QL11p000326"/>
</dbReference>
<feature type="region of interest" description="Disordered" evidence="1">
    <location>
        <begin position="895"/>
        <end position="924"/>
    </location>
</feature>
<feature type="transmembrane region" description="Helical" evidence="2">
    <location>
        <begin position="831"/>
        <end position="856"/>
    </location>
</feature>
<name>A0A7N2MUK8_QUELO</name>
<keyword evidence="2" id="KW-1133">Transmembrane helix</keyword>
<accession>A0A7N2MUK8</accession>
<evidence type="ECO:0000256" key="2">
    <source>
        <dbReference type="SAM" id="Phobius"/>
    </source>
</evidence>
<evidence type="ECO:0000313" key="4">
    <source>
        <dbReference type="Proteomes" id="UP000594261"/>
    </source>
</evidence>
<feature type="transmembrane region" description="Helical" evidence="2">
    <location>
        <begin position="746"/>
        <end position="765"/>
    </location>
</feature>
<keyword evidence="2" id="KW-0472">Membrane</keyword>
<evidence type="ECO:0000256" key="1">
    <source>
        <dbReference type="SAM" id="MobiDB-lite"/>
    </source>
</evidence>
<keyword evidence="4" id="KW-1185">Reference proteome</keyword>
<dbReference type="PANTHER" id="PTHR31860:SF3">
    <property type="entry name" value="PROTEIN, PUTATIVE (DUF639)-RELATED"/>
    <property type="match status" value="1"/>
</dbReference>
<dbReference type="InParanoid" id="A0A7N2MUK8"/>
<reference evidence="3 4" key="1">
    <citation type="journal article" date="2016" name="G3 (Bethesda)">
        <title>First Draft Assembly and Annotation of the Genome of a California Endemic Oak Quercus lobata Nee (Fagaceae).</title>
        <authorList>
            <person name="Sork V.L."/>
            <person name="Fitz-Gibbon S.T."/>
            <person name="Puiu D."/>
            <person name="Crepeau M."/>
            <person name="Gugger P.F."/>
            <person name="Sherman R."/>
            <person name="Stevens K."/>
            <person name="Langley C.H."/>
            <person name="Pellegrini M."/>
            <person name="Salzberg S.L."/>
        </authorList>
    </citation>
    <scope>NUCLEOTIDE SEQUENCE [LARGE SCALE GENOMIC DNA]</scope>
    <source>
        <strain evidence="3 4">cv. SW786</strain>
    </source>
</reference>
<evidence type="ECO:0000313" key="3">
    <source>
        <dbReference type="EnsemblPlants" id="QL11p000326:mrna"/>
    </source>
</evidence>
<dbReference type="Proteomes" id="UP000594261">
    <property type="component" value="Chromosome 11"/>
</dbReference>
<dbReference type="Gramene" id="QL11p000326:mrna">
    <property type="protein sequence ID" value="QL11p000326:mrna"/>
    <property type="gene ID" value="QL11p000326"/>
</dbReference>
<sequence>MISKSPIAQLKPSPAAPNSLIFHHNKDFCKFGYSAKSFSEHKHRFKLVGQSFGDRWKLTDINARLIVDSCLEELYAAKVQQDVVQERLNLWLLKTQNFFSEVASPLAKTGQSRKPDPGNAFDTPDMEDIFMAEQTIQSRTPNGILSLAAIVSIEQFSRMNGLTGQKMQKIFKALVPESVYNDARNLVEYCCFRFLSRDSSDILPSLKQKFLWGGLGEEPKFHLVKWAIVCTPPPSGGLGIRKEPAFQRLIFITMLAWENPYQEELANASEKAYFQRKLVREKAFVRIAPAVSGVADRSTVHNLFKTLAGDEEGISLSVWLTYISELLKVHEGRRSYQIQECPEFYEERVLCIASSRKRPVLKWENNMAWPGKLSLTDRAIYFEAIGLSGHKDAIKLDLTRDGLRVEKAKVGPLGSALFDSAVSISSGTESKSWVLEFVDLGGEMRRDVWHAFVGEVIALHKFMREYGPEDGDESLFHVYGALKGKERATVSAINSIARLQALQFMRKLLDDPTKLVQFTYLECAPYGHVVCQTLAVKFWGGPLVTKFMEAGSQSTGGARPSDEVFERNNHVFDIDGSVYLQKWMRSLSWASNDSTTFWNNSSIRQGVVLSKNLVVADATLEERATETCKQKYHVVEKTQATIDAAMLKGIPSNIDLFKGLVNKAKARFLHNRRVIIASSIVVLSEIDIASWIDLGIARKNTNEELVLPLTIIAKNFEKLRHWEEPYLTISFLAFAYTIIFRNLLSYIFPMALMIIAASMLTLKGLKEQGRLGRSFGKVTIHDQPPSNTIQKIMAIKDAMRDCENYLQNLNVTLLKIRTILLSGQPQITAEVALVLFSSATILFVVPFKYVLAFLLFDLFTRELEFRMEMVKRFRKFLKERWDMVPAAPVVVLPFENEQSRSETETKETEDQEKPERIQNSGKSG</sequence>
<dbReference type="FunCoup" id="A0A7N2MUK8">
    <property type="interactions" value="1604"/>
</dbReference>
<feature type="compositionally biased region" description="Basic and acidic residues" evidence="1">
    <location>
        <begin position="897"/>
        <end position="916"/>
    </location>
</feature>